<keyword evidence="2" id="KW-0812">Transmembrane</keyword>
<evidence type="ECO:0000313" key="4">
    <source>
        <dbReference type="Proteomes" id="UP000192578"/>
    </source>
</evidence>
<protein>
    <submittedName>
        <fullName evidence="3">Uncharacterized protein</fullName>
    </submittedName>
</protein>
<feature type="transmembrane region" description="Helical" evidence="2">
    <location>
        <begin position="31"/>
        <end position="49"/>
    </location>
</feature>
<name>A0A1W0XDA9_HYPEX</name>
<keyword evidence="1" id="KW-0175">Coiled coil</keyword>
<dbReference type="OrthoDB" id="10472135at2759"/>
<proteinExistence type="predicted"/>
<dbReference type="EMBL" id="MTYJ01000003">
    <property type="protein sequence ID" value="OQV25388.1"/>
    <property type="molecule type" value="Genomic_DNA"/>
</dbReference>
<keyword evidence="4" id="KW-1185">Reference proteome</keyword>
<accession>A0A1W0XDA9</accession>
<dbReference type="AlphaFoldDB" id="A0A1W0XDA9"/>
<evidence type="ECO:0000313" key="3">
    <source>
        <dbReference type="EMBL" id="OQV25388.1"/>
    </source>
</evidence>
<evidence type="ECO:0000256" key="1">
    <source>
        <dbReference type="SAM" id="Coils"/>
    </source>
</evidence>
<keyword evidence="2" id="KW-1133">Transmembrane helix</keyword>
<feature type="coiled-coil region" evidence="1">
    <location>
        <begin position="70"/>
        <end position="132"/>
    </location>
</feature>
<reference evidence="4" key="1">
    <citation type="submission" date="2017-01" db="EMBL/GenBank/DDBJ databases">
        <title>Comparative genomics of anhydrobiosis in the tardigrade Hypsibius dujardini.</title>
        <authorList>
            <person name="Yoshida Y."/>
            <person name="Koutsovoulos G."/>
            <person name="Laetsch D."/>
            <person name="Stevens L."/>
            <person name="Kumar S."/>
            <person name="Horikawa D."/>
            <person name="Ishino K."/>
            <person name="Komine S."/>
            <person name="Tomita M."/>
            <person name="Blaxter M."/>
            <person name="Arakawa K."/>
        </authorList>
    </citation>
    <scope>NUCLEOTIDE SEQUENCE [LARGE SCALE GENOMIC DNA]</scope>
    <source>
        <strain evidence="4">Z151</strain>
    </source>
</reference>
<sequence length="288" mass="32400">MASTCNNDSTTPDTSTFVMPQLSASAIPPEVLALFILNFLAIFCLILRLSKAERLIADLVNHRVLDGHGMESVQKELEALRRHKQRITIQENVYQKVLVQVETKTKELTTILEAKEKLLERATEKVTKLAASYQSSLPEFTRAVSSLRHEVSELHVKLESEVSSLHYRLSSFSSPASSLNCLATSENGGNAKPETLYVHRTILPEKNVNDEFVHVPGIGLISTEELDQMDCSYTPFDASVKTLKKKRANRFGNPLRWIRRKTANKGDLRMAAELVEEDRASFGFRSRL</sequence>
<comment type="caution">
    <text evidence="3">The sequence shown here is derived from an EMBL/GenBank/DDBJ whole genome shotgun (WGS) entry which is preliminary data.</text>
</comment>
<keyword evidence="2" id="KW-0472">Membrane</keyword>
<evidence type="ECO:0000256" key="2">
    <source>
        <dbReference type="SAM" id="Phobius"/>
    </source>
</evidence>
<organism evidence="3 4">
    <name type="scientific">Hypsibius exemplaris</name>
    <name type="common">Freshwater tardigrade</name>
    <dbReference type="NCBI Taxonomy" id="2072580"/>
    <lineage>
        <taxon>Eukaryota</taxon>
        <taxon>Metazoa</taxon>
        <taxon>Ecdysozoa</taxon>
        <taxon>Tardigrada</taxon>
        <taxon>Eutardigrada</taxon>
        <taxon>Parachela</taxon>
        <taxon>Hypsibioidea</taxon>
        <taxon>Hypsibiidae</taxon>
        <taxon>Hypsibius</taxon>
    </lineage>
</organism>
<gene>
    <name evidence="3" type="ORF">BV898_01067</name>
</gene>
<dbReference type="Proteomes" id="UP000192578">
    <property type="component" value="Unassembled WGS sequence"/>
</dbReference>